<dbReference type="InterPro" id="IPR008942">
    <property type="entry name" value="ENTH_VHS"/>
</dbReference>
<feature type="region of interest" description="Disordered" evidence="2">
    <location>
        <begin position="853"/>
        <end position="890"/>
    </location>
</feature>
<dbReference type="PANTHER" id="PTHR23140">
    <property type="entry name" value="RNA PROCESSING PROTEIN LD23810P"/>
    <property type="match status" value="1"/>
</dbReference>
<feature type="compositionally biased region" description="Basic and acidic residues" evidence="2">
    <location>
        <begin position="859"/>
        <end position="871"/>
    </location>
</feature>
<reference evidence="5" key="1">
    <citation type="submission" date="2015-05" db="EMBL/GenBank/DDBJ databases">
        <authorList>
            <person name="Fogelqvist Johan"/>
        </authorList>
    </citation>
    <scope>NUCLEOTIDE SEQUENCE [LARGE SCALE GENOMIC DNA]</scope>
</reference>
<dbReference type="Gene3D" id="1.10.10.790">
    <property type="entry name" value="Surp module"/>
    <property type="match status" value="1"/>
</dbReference>
<sequence>MAAFHTFPRLPAELRLQIWHLAAQPRLLVIGKASADATDFTSPTRPPPLTQACREARTSGPYEKAFFSSGSPPRYAWANFDLDTIHVDCAHICRDDLCGVFPERASIQCLQAEATGDDFGWISDNCLLFSPQGFGAFPQLRRFDLVVDFDLALWAGFIGDTYFGPRCPRANVRVICAPTGEWIGESTSRWYGDWYSLHVADFEPARRLEPGEDDYYRSEVCPSQFIVPWAYSPLAGGEATEQTEDAASLMALAEASWLEEAMHAVEIDGSMAPHREQHPSAKLPRHAPQHLTTPPPENKAMSSKKIAEFPNVEAKLQKPTKQSAFEKQRAEAEAKRAREAAETAAVLREFEASFDDDDDNGRDGHGGGGGGGGGRYGVSSQQGGPGRGLTGGGGGGGFGGPPAASRRHFGASALKSGPGSLGPVPPKSGPGSLGFAPSSYGGGKKRGFDAFSRQERDGRLGFDARGEPLSVSKVFHHSDDEDDEGGHHKGGARAEEMAVARPTLRLSQIPPGTSPAFIKSLMPPSLTVEDVKIVPTSGSSTERKCTVAVVTLSQETPATEIDAAVSLLQNRYLGYGFYLSLHRHLSSAVSSVAAPTLAASSTGSQPFGAKPVAQQTGPGNGPAQQTHRGFAPPTSYNQMAGAAVNRNSILHVPVTPPHDVKTLQLINKTLESVLEHGPEFEALLMTRAEVQREEKWAWLWDARSVGGVWYRWRLWEIVTGSSSSGSKGRYLPLFDGSHAWKAPEKKLPFEYTTRIDEFISDAEYNSSDDEDMDGEANREANAGAEVENTFLNPLDKAKLTHLLSRLPRTLSRIRKGDIARITAFALTHASRGADEAVAMIAANVNKPLALTAANPALSRDGRDKSKQRDGSDQSDTEQDGKADKEKESQDTSGASLVGLYVVSDILSSSSTSGIRHAWRFRQHFEGALKDAKVFETLGLMADKLRWGRLKADKWKRSVGMILSLWEGWCVFPAESQAFFTNTFENPPLLKAQASADEGLKKGKWKVVEASTLASVDTLPEAVVKADDGDVEGEPMEEDDVAGEPMEDFDVAGEPMDDEDVAGEPMDEEDVEGEPMEDDVEGEPMEDDVEGEPMEDDIDGERRDTAALEASFQAGGNAQVIPTGSWPGRKRMRAVDMFAESGDSD</sequence>
<feature type="compositionally biased region" description="Gly residues" evidence="2">
    <location>
        <begin position="383"/>
        <end position="400"/>
    </location>
</feature>
<dbReference type="GO" id="GO:0003723">
    <property type="term" value="F:RNA binding"/>
    <property type="evidence" value="ECO:0007669"/>
    <property type="project" value="UniProtKB-KW"/>
</dbReference>
<dbReference type="PANTHER" id="PTHR23140:SF0">
    <property type="entry name" value="U2 SNRNP-ASSOCIATED SURP MOTIF-CONTAINING PROTEIN"/>
    <property type="match status" value="1"/>
</dbReference>
<dbReference type="PROSITE" id="PS51391">
    <property type="entry name" value="CID"/>
    <property type="match status" value="1"/>
</dbReference>
<dbReference type="AlphaFoldDB" id="A0A0G4LP75"/>
<dbReference type="Proteomes" id="UP000045706">
    <property type="component" value="Unassembled WGS sequence"/>
</dbReference>
<dbReference type="InterPro" id="IPR051485">
    <property type="entry name" value="SR-CTD_assoc_factor"/>
</dbReference>
<keyword evidence="1" id="KW-0694">RNA-binding</keyword>
<feature type="compositionally biased region" description="Gly residues" evidence="2">
    <location>
        <begin position="366"/>
        <end position="376"/>
    </location>
</feature>
<feature type="region of interest" description="Disordered" evidence="2">
    <location>
        <begin position="274"/>
        <end position="440"/>
    </location>
</feature>
<dbReference type="Pfam" id="PF01805">
    <property type="entry name" value="Surp"/>
    <property type="match status" value="1"/>
</dbReference>
<proteinExistence type="predicted"/>
<organism evidence="4 5">
    <name type="scientific">Verticillium longisporum</name>
    <name type="common">Verticillium dahliae var. longisporum</name>
    <dbReference type="NCBI Taxonomy" id="100787"/>
    <lineage>
        <taxon>Eukaryota</taxon>
        <taxon>Fungi</taxon>
        <taxon>Dikarya</taxon>
        <taxon>Ascomycota</taxon>
        <taxon>Pezizomycotina</taxon>
        <taxon>Sordariomycetes</taxon>
        <taxon>Hypocreomycetidae</taxon>
        <taxon>Glomerellales</taxon>
        <taxon>Plectosphaerellaceae</taxon>
        <taxon>Verticillium</taxon>
    </lineage>
</organism>
<dbReference type="SMART" id="SM00582">
    <property type="entry name" value="RPR"/>
    <property type="match status" value="1"/>
</dbReference>
<feature type="compositionally biased region" description="Basic and acidic residues" evidence="2">
    <location>
        <begin position="324"/>
        <end position="341"/>
    </location>
</feature>
<dbReference type="SUPFAM" id="SSF109905">
    <property type="entry name" value="Surp module (SWAP domain)"/>
    <property type="match status" value="1"/>
</dbReference>
<evidence type="ECO:0000256" key="1">
    <source>
        <dbReference type="ARBA" id="ARBA00022884"/>
    </source>
</evidence>
<dbReference type="InterPro" id="IPR035967">
    <property type="entry name" value="SWAP/Surp_sf"/>
</dbReference>
<dbReference type="GO" id="GO:0005634">
    <property type="term" value="C:nucleus"/>
    <property type="evidence" value="ECO:0007669"/>
    <property type="project" value="TreeGrafter"/>
</dbReference>
<dbReference type="GO" id="GO:0006396">
    <property type="term" value="P:RNA processing"/>
    <property type="evidence" value="ECO:0007669"/>
    <property type="project" value="InterPro"/>
</dbReference>
<name>A0A0G4LP75_VERLO</name>
<dbReference type="InterPro" id="IPR045518">
    <property type="entry name" value="2EXR"/>
</dbReference>
<dbReference type="InterPro" id="IPR006569">
    <property type="entry name" value="CID_dom"/>
</dbReference>
<feature type="compositionally biased region" description="Basic and acidic residues" evidence="2">
    <location>
        <begin position="878"/>
        <end position="889"/>
    </location>
</feature>
<accession>A0A0G4LP75</accession>
<dbReference type="Pfam" id="PF20150">
    <property type="entry name" value="2EXR"/>
    <property type="match status" value="1"/>
</dbReference>
<evidence type="ECO:0000313" key="4">
    <source>
        <dbReference type="EMBL" id="CRK23515.1"/>
    </source>
</evidence>
<dbReference type="Gene3D" id="1.25.40.90">
    <property type="match status" value="1"/>
</dbReference>
<evidence type="ECO:0000256" key="2">
    <source>
        <dbReference type="SAM" id="MobiDB-lite"/>
    </source>
</evidence>
<feature type="domain" description="CID" evidence="3">
    <location>
        <begin position="791"/>
        <end position="987"/>
    </location>
</feature>
<feature type="compositionally biased region" description="Polar residues" evidence="2">
    <location>
        <begin position="613"/>
        <end position="627"/>
    </location>
</feature>
<dbReference type="InterPro" id="IPR000061">
    <property type="entry name" value="Surp"/>
</dbReference>
<evidence type="ECO:0000313" key="5">
    <source>
        <dbReference type="Proteomes" id="UP000045706"/>
    </source>
</evidence>
<protein>
    <recommendedName>
        <fullName evidence="3">CID domain-containing protein</fullName>
    </recommendedName>
</protein>
<gene>
    <name evidence="4" type="ORF">BN1723_013001</name>
</gene>
<feature type="compositionally biased region" description="Acidic residues" evidence="2">
    <location>
        <begin position="1052"/>
        <end position="1098"/>
    </location>
</feature>
<dbReference type="EMBL" id="CVQI01014780">
    <property type="protein sequence ID" value="CRK23515.1"/>
    <property type="molecule type" value="Genomic_DNA"/>
</dbReference>
<evidence type="ECO:0000259" key="3">
    <source>
        <dbReference type="PROSITE" id="PS51391"/>
    </source>
</evidence>
<feature type="region of interest" description="Disordered" evidence="2">
    <location>
        <begin position="600"/>
        <end position="634"/>
    </location>
</feature>
<feature type="region of interest" description="Disordered" evidence="2">
    <location>
        <begin position="1052"/>
        <end position="1103"/>
    </location>
</feature>